<keyword evidence="4 6" id="KW-0501">Molybdenum cofactor biosynthesis</keyword>
<name>A0A833J606_9HYPH</name>
<reference evidence="8 9" key="1">
    <citation type="submission" date="2019-10" db="EMBL/GenBank/DDBJ databases">
        <title>Draft Genome Sequence of the Caffeine Degrading Methylotroph Methylorubrum populi PINKEL.</title>
        <authorList>
            <person name="Dawson S.C."/>
            <person name="Zhang X."/>
            <person name="Wright M.E."/>
            <person name="Sharma G."/>
            <person name="Langner J.T."/>
            <person name="Ditty J.L."/>
            <person name="Subuyuj G.A."/>
        </authorList>
    </citation>
    <scope>NUCLEOTIDE SEQUENCE [LARGE SCALE GENOMIC DNA]</scope>
    <source>
        <strain evidence="8 9">Pinkel</strain>
    </source>
</reference>
<evidence type="ECO:0000256" key="4">
    <source>
        <dbReference type="ARBA" id="ARBA00023150"/>
    </source>
</evidence>
<dbReference type="InterPro" id="IPR038987">
    <property type="entry name" value="MoeA-like"/>
</dbReference>
<keyword evidence="6" id="KW-0500">Molybdenum</keyword>
<keyword evidence="6" id="KW-0460">Magnesium</keyword>
<comment type="cofactor">
    <cofactor evidence="6">
        <name>Mg(2+)</name>
        <dbReference type="ChEBI" id="CHEBI:18420"/>
    </cofactor>
</comment>
<dbReference type="Pfam" id="PF00994">
    <property type="entry name" value="MoCF_biosynth"/>
    <property type="match status" value="1"/>
</dbReference>
<dbReference type="GO" id="GO:0005829">
    <property type="term" value="C:cytosol"/>
    <property type="evidence" value="ECO:0007669"/>
    <property type="project" value="TreeGrafter"/>
</dbReference>
<keyword evidence="6" id="KW-0479">Metal-binding</keyword>
<dbReference type="Gene3D" id="3.90.105.10">
    <property type="entry name" value="Molybdopterin biosynthesis moea protein, domain 2"/>
    <property type="match status" value="2"/>
</dbReference>
<evidence type="ECO:0000256" key="5">
    <source>
        <dbReference type="ARBA" id="ARBA00047317"/>
    </source>
</evidence>
<comment type="caution">
    <text evidence="8">The sequence shown here is derived from an EMBL/GenBank/DDBJ whole genome shotgun (WGS) entry which is preliminary data.</text>
</comment>
<proteinExistence type="inferred from homology"/>
<dbReference type="RefSeq" id="WP_152277348.1">
    <property type="nucleotide sequence ID" value="NZ_WEKV01000010.1"/>
</dbReference>
<dbReference type="PANTHER" id="PTHR10192:SF5">
    <property type="entry name" value="GEPHYRIN"/>
    <property type="match status" value="1"/>
</dbReference>
<accession>A0A833J606</accession>
<dbReference type="Pfam" id="PF03454">
    <property type="entry name" value="MoeA_C"/>
    <property type="match status" value="1"/>
</dbReference>
<dbReference type="EMBL" id="WEKV01000010">
    <property type="protein sequence ID" value="KAB7784809.1"/>
    <property type="molecule type" value="Genomic_DNA"/>
</dbReference>
<dbReference type="Pfam" id="PF03453">
    <property type="entry name" value="MoeA_N"/>
    <property type="match status" value="1"/>
</dbReference>
<evidence type="ECO:0000313" key="9">
    <source>
        <dbReference type="Proteomes" id="UP000469949"/>
    </source>
</evidence>
<organism evidence="8 9">
    <name type="scientific">Methylorubrum populi</name>
    <dbReference type="NCBI Taxonomy" id="223967"/>
    <lineage>
        <taxon>Bacteria</taxon>
        <taxon>Pseudomonadati</taxon>
        <taxon>Pseudomonadota</taxon>
        <taxon>Alphaproteobacteria</taxon>
        <taxon>Hyphomicrobiales</taxon>
        <taxon>Methylobacteriaceae</taxon>
        <taxon>Methylorubrum</taxon>
    </lineage>
</organism>
<dbReference type="AlphaFoldDB" id="A0A833J606"/>
<evidence type="ECO:0000256" key="2">
    <source>
        <dbReference type="ARBA" id="ARBA00005046"/>
    </source>
</evidence>
<dbReference type="SUPFAM" id="SSF63867">
    <property type="entry name" value="MoeA C-terminal domain-like"/>
    <property type="match status" value="1"/>
</dbReference>
<dbReference type="UniPathway" id="UPA00344"/>
<dbReference type="GO" id="GO:0061599">
    <property type="term" value="F:molybdopterin molybdotransferase activity"/>
    <property type="evidence" value="ECO:0007669"/>
    <property type="project" value="UniProtKB-UniRule"/>
</dbReference>
<evidence type="ECO:0000256" key="3">
    <source>
        <dbReference type="ARBA" id="ARBA00010763"/>
    </source>
</evidence>
<dbReference type="InterPro" id="IPR036425">
    <property type="entry name" value="MoaB/Mog-like_dom_sf"/>
</dbReference>
<dbReference type="InterPro" id="IPR001453">
    <property type="entry name" value="MoaB/Mog_dom"/>
</dbReference>
<comment type="pathway">
    <text evidence="2 6">Cofactor biosynthesis; molybdopterin biosynthesis.</text>
</comment>
<dbReference type="SUPFAM" id="SSF63882">
    <property type="entry name" value="MoeA N-terminal region -like"/>
    <property type="match status" value="1"/>
</dbReference>
<dbReference type="PANTHER" id="PTHR10192">
    <property type="entry name" value="MOLYBDOPTERIN BIOSYNTHESIS PROTEIN"/>
    <property type="match status" value="1"/>
</dbReference>
<dbReference type="InterPro" id="IPR005110">
    <property type="entry name" value="MoeA_linker/N"/>
</dbReference>
<keyword evidence="6 8" id="KW-0808">Transferase</keyword>
<comment type="function">
    <text evidence="1 6">Catalyzes the insertion of molybdate into adenylated molybdopterin with the concomitant release of AMP.</text>
</comment>
<dbReference type="InterPro" id="IPR036135">
    <property type="entry name" value="MoeA_linker/N_sf"/>
</dbReference>
<evidence type="ECO:0000256" key="1">
    <source>
        <dbReference type="ARBA" id="ARBA00002901"/>
    </source>
</evidence>
<dbReference type="SUPFAM" id="SSF53218">
    <property type="entry name" value="Molybdenum cofactor biosynthesis proteins"/>
    <property type="match status" value="1"/>
</dbReference>
<dbReference type="Gene3D" id="2.40.340.10">
    <property type="entry name" value="MoeA, C-terminal, domain IV"/>
    <property type="match status" value="1"/>
</dbReference>
<sequence length="363" mass="36737">MRAASAALTPLADALAGLRRIAEPVPPRAVPLVGAAGRIAATDVLAPGDLPAGLTALRDGYAVEAAQLGGASPYAPVLLPREPSWVEAGDRLPVGADAVLPAEGLEGRAVVAEVGAGEDCRMAGDDLSRGDRLLTAGQRIEPRHLLALAAAGLREVAIREPRLRLVVTGAPEPDALAPMLSGLIVQAGGRPETVAAPDDPDAIAHAVAAERADAVFVLGGTGFGRSDRSAEGLARAGHLLAHGLALRPGETAGLGEAGGRPILLLPGRPDAALAAFLALGRPLIAALAGAAEPPLRTAPLRRKVTSIVGLAEIVFVRAQGGEIEPLGGADLPLRRLIEADGAVLVPPEREGYPAGSEVEMVPL</sequence>
<protein>
    <recommendedName>
        <fullName evidence="6">Molybdopterin molybdenumtransferase</fullName>
        <ecNumber evidence="6">2.10.1.1</ecNumber>
    </recommendedName>
</protein>
<dbReference type="Proteomes" id="UP000469949">
    <property type="component" value="Unassembled WGS sequence"/>
</dbReference>
<comment type="catalytic activity">
    <reaction evidence="5">
        <text>adenylyl-molybdopterin + molybdate = Mo-molybdopterin + AMP + H(+)</text>
        <dbReference type="Rhea" id="RHEA:35047"/>
        <dbReference type="ChEBI" id="CHEBI:15378"/>
        <dbReference type="ChEBI" id="CHEBI:36264"/>
        <dbReference type="ChEBI" id="CHEBI:62727"/>
        <dbReference type="ChEBI" id="CHEBI:71302"/>
        <dbReference type="ChEBI" id="CHEBI:456215"/>
        <dbReference type="EC" id="2.10.1.1"/>
    </reaction>
</comment>
<dbReference type="InterPro" id="IPR005111">
    <property type="entry name" value="MoeA_C_domain_IV"/>
</dbReference>
<evidence type="ECO:0000313" key="8">
    <source>
        <dbReference type="EMBL" id="KAB7784809.1"/>
    </source>
</evidence>
<dbReference type="InterPro" id="IPR036688">
    <property type="entry name" value="MoeA_C_domain_IV_sf"/>
</dbReference>
<dbReference type="SMART" id="SM00852">
    <property type="entry name" value="MoCF_biosynth"/>
    <property type="match status" value="1"/>
</dbReference>
<gene>
    <name evidence="8" type="ORF">F8B43_2842</name>
</gene>
<dbReference type="Gene3D" id="3.40.980.10">
    <property type="entry name" value="MoaB/Mog-like domain"/>
    <property type="match status" value="1"/>
</dbReference>
<comment type="similarity">
    <text evidence="3 6">Belongs to the MoeA family.</text>
</comment>
<feature type="domain" description="MoaB/Mog" evidence="7">
    <location>
        <begin position="164"/>
        <end position="286"/>
    </location>
</feature>
<dbReference type="EC" id="2.10.1.1" evidence="6"/>
<dbReference type="GO" id="GO:0046872">
    <property type="term" value="F:metal ion binding"/>
    <property type="evidence" value="ECO:0007669"/>
    <property type="project" value="UniProtKB-UniRule"/>
</dbReference>
<evidence type="ECO:0000259" key="7">
    <source>
        <dbReference type="SMART" id="SM00852"/>
    </source>
</evidence>
<dbReference type="GO" id="GO:0006777">
    <property type="term" value="P:Mo-molybdopterin cofactor biosynthetic process"/>
    <property type="evidence" value="ECO:0007669"/>
    <property type="project" value="UniProtKB-UniRule"/>
</dbReference>
<evidence type="ECO:0000256" key="6">
    <source>
        <dbReference type="RuleBase" id="RU365090"/>
    </source>
</evidence>